<sequence>MANALSVSPALILVFALLVYAPPLRTWFSLPTSLLCWPLASISSQHGVEAHRAISGFGPQQNRGWDVRDFLGGIGPWDSNADAVEEASRPPPGCEVEQVHMISRHAERYPTAKAGARILKLLARVKDAGVSVAGELAFVRDWQFISADPGRDFEQLTRTGPYAGTLAAFSTGVRLRTRYAKLLGAHDGPNGPTSLSLWASGSQRVVDTAKYFAAGLLGLDWENRATLHVIPETADRGADTLTPGKTCALYNNDTERGREQGYAKLAAFIDAHLPHVSARLEKLVRHKVTGKPLKLDNADVYAMYELCGFEILARGDSPWCKLFTTDEWTHFAYARDLLHYYRAGPGTPYSFAMGALYLNATARLLLRGSEAGRLFFTFVHDGDIAPVLSALHILHDEQPLPTTHVEPNRKWTTSRVMPMGGRVIFERILCPARGGTAASAPFVRINVNDGVVRIPGCDSGAALCPLDDFVARTRRFQEEAGEFKAVCGLSDEAPDRITFLEQVPLSMT</sequence>
<dbReference type="AlphaFoldDB" id="A0A0D2ASI5"/>
<dbReference type="SUPFAM" id="SSF53254">
    <property type="entry name" value="Phosphoglycerate mutase-like"/>
    <property type="match status" value="1"/>
</dbReference>
<protein>
    <recommendedName>
        <fullName evidence="7">3-phytase</fullName>
    </recommendedName>
</protein>
<evidence type="ECO:0008006" key="7">
    <source>
        <dbReference type="Google" id="ProtNLM"/>
    </source>
</evidence>
<dbReference type="STRING" id="253628.A0A0D2ASI5"/>
<evidence type="ECO:0000313" key="5">
    <source>
        <dbReference type="EMBL" id="KIW09460.1"/>
    </source>
</evidence>
<dbReference type="PIRSF" id="PIRSF000894">
    <property type="entry name" value="Acid_phosphatase"/>
    <property type="match status" value="1"/>
</dbReference>
<evidence type="ECO:0000313" key="6">
    <source>
        <dbReference type="Proteomes" id="UP000053259"/>
    </source>
</evidence>
<dbReference type="InterPro" id="IPR000560">
    <property type="entry name" value="His_Pase_clade-2"/>
</dbReference>
<keyword evidence="4" id="KW-1015">Disulfide bond</keyword>
<feature type="active site" description="Proton donor" evidence="3">
    <location>
        <position position="381"/>
    </location>
</feature>
<name>A0A0D2ASI5_9PEZI</name>
<keyword evidence="6" id="KW-1185">Reference proteome</keyword>
<evidence type="ECO:0000256" key="2">
    <source>
        <dbReference type="ARBA" id="ARBA00023180"/>
    </source>
</evidence>
<dbReference type="FunCoup" id="A0A0D2ASI5">
    <property type="interactions" value="435"/>
</dbReference>
<dbReference type="CDD" id="cd07061">
    <property type="entry name" value="HP_HAP_like"/>
    <property type="match status" value="1"/>
</dbReference>
<dbReference type="GO" id="GO:0003993">
    <property type="term" value="F:acid phosphatase activity"/>
    <property type="evidence" value="ECO:0007669"/>
    <property type="project" value="TreeGrafter"/>
</dbReference>
<dbReference type="Pfam" id="PF00328">
    <property type="entry name" value="His_Phos_2"/>
    <property type="match status" value="1"/>
</dbReference>
<dbReference type="OrthoDB" id="6509975at2759"/>
<gene>
    <name evidence="5" type="ORF">PV09_00340</name>
</gene>
<reference evidence="5 6" key="1">
    <citation type="submission" date="2015-01" db="EMBL/GenBank/DDBJ databases">
        <title>The Genome Sequence of Ochroconis gallopava CBS43764.</title>
        <authorList>
            <consortium name="The Broad Institute Genomics Platform"/>
            <person name="Cuomo C."/>
            <person name="de Hoog S."/>
            <person name="Gorbushina A."/>
            <person name="Stielow B."/>
            <person name="Teixiera M."/>
            <person name="Abouelleil A."/>
            <person name="Chapman S.B."/>
            <person name="Priest M."/>
            <person name="Young S.K."/>
            <person name="Wortman J."/>
            <person name="Nusbaum C."/>
            <person name="Birren B."/>
        </authorList>
    </citation>
    <scope>NUCLEOTIDE SEQUENCE [LARGE SCALE GENOMIC DNA]</scope>
    <source>
        <strain evidence="5 6">CBS 43764</strain>
    </source>
</reference>
<feature type="disulfide bond" evidence="4">
    <location>
        <begin position="94"/>
        <end position="430"/>
    </location>
</feature>
<evidence type="ECO:0000256" key="4">
    <source>
        <dbReference type="PIRSR" id="PIRSR000894-2"/>
    </source>
</evidence>
<accession>A0A0D2ASI5</accession>
<keyword evidence="2" id="KW-0325">Glycoprotein</keyword>
<keyword evidence="1" id="KW-0378">Hydrolase</keyword>
<feature type="active site" description="Nucleophile" evidence="3">
    <location>
        <position position="105"/>
    </location>
</feature>
<evidence type="ECO:0000256" key="3">
    <source>
        <dbReference type="PIRSR" id="PIRSR000894-1"/>
    </source>
</evidence>
<dbReference type="PANTHER" id="PTHR20963:SF18">
    <property type="entry name" value="ACID PHOSPHATASE PHO11-RELATED"/>
    <property type="match status" value="1"/>
</dbReference>
<dbReference type="GeneID" id="27308313"/>
<dbReference type="Proteomes" id="UP000053259">
    <property type="component" value="Unassembled WGS sequence"/>
</dbReference>
<dbReference type="RefSeq" id="XP_016219329.1">
    <property type="nucleotide sequence ID" value="XM_016353072.1"/>
</dbReference>
<dbReference type="Gene3D" id="3.40.50.1240">
    <property type="entry name" value="Phosphoglycerate mutase-like"/>
    <property type="match status" value="1"/>
</dbReference>
<dbReference type="GO" id="GO:0009277">
    <property type="term" value="C:fungal-type cell wall"/>
    <property type="evidence" value="ECO:0007669"/>
    <property type="project" value="TreeGrafter"/>
</dbReference>
<dbReference type="InParanoid" id="A0A0D2ASI5"/>
<organism evidence="5 6">
    <name type="scientific">Verruconis gallopava</name>
    <dbReference type="NCBI Taxonomy" id="253628"/>
    <lineage>
        <taxon>Eukaryota</taxon>
        <taxon>Fungi</taxon>
        <taxon>Dikarya</taxon>
        <taxon>Ascomycota</taxon>
        <taxon>Pezizomycotina</taxon>
        <taxon>Dothideomycetes</taxon>
        <taxon>Pleosporomycetidae</taxon>
        <taxon>Venturiales</taxon>
        <taxon>Sympoventuriaceae</taxon>
        <taxon>Verruconis</taxon>
    </lineage>
</organism>
<dbReference type="VEuPathDB" id="FungiDB:PV09_00340"/>
<feature type="disulfide bond" evidence="4">
    <location>
        <begin position="457"/>
        <end position="464"/>
    </location>
</feature>
<feature type="disulfide bond" evidence="4">
    <location>
        <begin position="307"/>
        <end position="320"/>
    </location>
</feature>
<dbReference type="InterPro" id="IPR029033">
    <property type="entry name" value="His_PPase_superfam"/>
</dbReference>
<proteinExistence type="predicted"/>
<evidence type="ECO:0000256" key="1">
    <source>
        <dbReference type="ARBA" id="ARBA00022801"/>
    </source>
</evidence>
<dbReference type="EMBL" id="KN847529">
    <property type="protein sequence ID" value="KIW09460.1"/>
    <property type="molecule type" value="Genomic_DNA"/>
</dbReference>
<dbReference type="HOGENOM" id="CLU_020880_3_1_1"/>
<dbReference type="PANTHER" id="PTHR20963">
    <property type="entry name" value="MULTIPLE INOSITOL POLYPHOSPHATE PHOSPHATASE-RELATED"/>
    <property type="match status" value="1"/>
</dbReference>
<dbReference type="InterPro" id="IPR016274">
    <property type="entry name" value="Histidine_acid_Pase_euk"/>
</dbReference>